<evidence type="ECO:0000259" key="2">
    <source>
        <dbReference type="Pfam" id="PF00534"/>
    </source>
</evidence>
<dbReference type="Pfam" id="PF00534">
    <property type="entry name" value="Glycos_transf_1"/>
    <property type="match status" value="1"/>
</dbReference>
<keyword evidence="1 3" id="KW-0808">Transferase</keyword>
<dbReference type="CDD" id="cd03809">
    <property type="entry name" value="GT4_MtfB-like"/>
    <property type="match status" value="1"/>
</dbReference>
<dbReference type="RefSeq" id="WP_134437404.1">
    <property type="nucleotide sequence ID" value="NZ_SOML01000014.1"/>
</dbReference>
<gene>
    <name evidence="3" type="ORF">E2605_17745</name>
</gene>
<organism evidence="3 4">
    <name type="scientific">Dysgonomonas capnocytophagoides</name>
    <dbReference type="NCBI Taxonomy" id="45254"/>
    <lineage>
        <taxon>Bacteria</taxon>
        <taxon>Pseudomonadati</taxon>
        <taxon>Bacteroidota</taxon>
        <taxon>Bacteroidia</taxon>
        <taxon>Bacteroidales</taxon>
        <taxon>Dysgonomonadaceae</taxon>
        <taxon>Dysgonomonas</taxon>
    </lineage>
</organism>
<dbReference type="PANTHER" id="PTHR46401">
    <property type="entry name" value="GLYCOSYLTRANSFERASE WBBK-RELATED"/>
    <property type="match status" value="1"/>
</dbReference>
<dbReference type="AlphaFoldDB" id="A0A4Y8KUQ9"/>
<accession>A0A4Y8KUQ9</accession>
<dbReference type="Gene3D" id="3.40.50.2000">
    <property type="entry name" value="Glycogen Phosphorylase B"/>
    <property type="match status" value="1"/>
</dbReference>
<dbReference type="Proteomes" id="UP000297861">
    <property type="component" value="Unassembled WGS sequence"/>
</dbReference>
<protein>
    <submittedName>
        <fullName evidence="3">Glycosyltransferase family 1 protein</fullName>
    </submittedName>
</protein>
<keyword evidence="4" id="KW-1185">Reference proteome</keyword>
<name>A0A4Y8KUQ9_9BACT</name>
<reference evidence="3 4" key="1">
    <citation type="submission" date="2019-03" db="EMBL/GenBank/DDBJ databases">
        <title>San Antonio Military Medical Center submission to MRSN (WRAIR), pending publication.</title>
        <authorList>
            <person name="Blyth D.M."/>
            <person name="Mccarthy S.L."/>
            <person name="Schall S.E."/>
            <person name="Stam J.A."/>
            <person name="Ong A.C."/>
            <person name="Mcgann P.T."/>
        </authorList>
    </citation>
    <scope>NUCLEOTIDE SEQUENCE [LARGE SCALE GENOMIC DNA]</scope>
    <source>
        <strain evidence="3 4">MRSN571793</strain>
    </source>
</reference>
<proteinExistence type="predicted"/>
<dbReference type="SUPFAM" id="SSF53756">
    <property type="entry name" value="UDP-Glycosyltransferase/glycogen phosphorylase"/>
    <property type="match status" value="1"/>
</dbReference>
<dbReference type="InterPro" id="IPR001296">
    <property type="entry name" value="Glyco_trans_1"/>
</dbReference>
<dbReference type="EMBL" id="SOML01000014">
    <property type="protein sequence ID" value="TFD93136.1"/>
    <property type="molecule type" value="Genomic_DNA"/>
</dbReference>
<dbReference type="PANTHER" id="PTHR46401:SF2">
    <property type="entry name" value="GLYCOSYLTRANSFERASE WBBK-RELATED"/>
    <property type="match status" value="1"/>
</dbReference>
<evidence type="ECO:0000313" key="4">
    <source>
        <dbReference type="Proteomes" id="UP000297861"/>
    </source>
</evidence>
<dbReference type="OrthoDB" id="9801609at2"/>
<evidence type="ECO:0000313" key="3">
    <source>
        <dbReference type="EMBL" id="TFD93136.1"/>
    </source>
</evidence>
<sequence length="352" mass="41524">MKKKTILIDLRYLGIAHGFGELCGYYGNYIKEHADEINDLDITLLVPKSFVGKFGDYVKYLTIRRIYKILPILLPKFDIWHNTTQQAKYSSTNPTTKKILSIHDLNFIYEKSDSKANKRLKKLQQYINSAQVITFISQFTKQEVKKHLDISSKETLVNYVGIKDIRFENTTVPQFLINKDKKFLFTISRINKKKNFHVLLDTMKRLPQYDLYICGNFDSEYAQEMIRRIKEESITNIIMPGEISFSEKIWMYKNCHAFLFPSLFEGFGMPVIEAMQFGKPVFSSRCTSLPEIGSIHSYFFKDFTPEHMSSFINENIESFYLDTNKIQQQIEYSLSYTLDRHMNKYLELYRNI</sequence>
<comment type="caution">
    <text evidence="3">The sequence shown here is derived from an EMBL/GenBank/DDBJ whole genome shotgun (WGS) entry which is preliminary data.</text>
</comment>
<feature type="domain" description="Glycosyl transferase family 1" evidence="2">
    <location>
        <begin position="173"/>
        <end position="310"/>
    </location>
</feature>
<dbReference type="GO" id="GO:0016757">
    <property type="term" value="F:glycosyltransferase activity"/>
    <property type="evidence" value="ECO:0007669"/>
    <property type="project" value="InterPro"/>
</dbReference>
<dbReference type="GO" id="GO:0009103">
    <property type="term" value="P:lipopolysaccharide biosynthetic process"/>
    <property type="evidence" value="ECO:0007669"/>
    <property type="project" value="TreeGrafter"/>
</dbReference>
<evidence type="ECO:0000256" key="1">
    <source>
        <dbReference type="ARBA" id="ARBA00022679"/>
    </source>
</evidence>